<sequence>MEANVSHVGGTTDVPKKIDSENETDNMENISYDEADTIDVSNVFEHPIDPSQEHMPEDYVNSSSRTQPSAKRGIFFKSEPKPDQTSMILIPHAYQTDKEAGDYFGATLYTYTWSSEQKFKYQHLLKDIKGGYPAQKMSICKGDELVFIGQTFTPNLDHTAVLNCFHHDVKVDGKTRFCLVLRKSEKKQWYETSAILSPNHREHHHNGNTIVEKPKYGPAKPIRCPPKQIVFSIYDTSLYMFIDKAGIHGVPLLNNSIFVNKTVEISFNPSSTKAALFGTDGTSYVRIDDQRKIRISDESACTWFECQKNGNDNIFSAYGKYCL</sequence>
<keyword evidence="3" id="KW-1185">Reference proteome</keyword>
<evidence type="ECO:0000313" key="3">
    <source>
        <dbReference type="Proteomes" id="UP000828390"/>
    </source>
</evidence>
<accession>A0A9D4G6J8</accession>
<feature type="compositionally biased region" description="Polar residues" evidence="1">
    <location>
        <begin position="60"/>
        <end position="69"/>
    </location>
</feature>
<dbReference type="EMBL" id="JAIWYP010000006">
    <property type="protein sequence ID" value="KAH3809756.1"/>
    <property type="molecule type" value="Genomic_DNA"/>
</dbReference>
<feature type="region of interest" description="Disordered" evidence="1">
    <location>
        <begin position="1"/>
        <end position="25"/>
    </location>
</feature>
<evidence type="ECO:0000313" key="2">
    <source>
        <dbReference type="EMBL" id="KAH3809756.1"/>
    </source>
</evidence>
<organism evidence="2 3">
    <name type="scientific">Dreissena polymorpha</name>
    <name type="common">Zebra mussel</name>
    <name type="synonym">Mytilus polymorpha</name>
    <dbReference type="NCBI Taxonomy" id="45954"/>
    <lineage>
        <taxon>Eukaryota</taxon>
        <taxon>Metazoa</taxon>
        <taxon>Spiralia</taxon>
        <taxon>Lophotrochozoa</taxon>
        <taxon>Mollusca</taxon>
        <taxon>Bivalvia</taxon>
        <taxon>Autobranchia</taxon>
        <taxon>Heteroconchia</taxon>
        <taxon>Euheterodonta</taxon>
        <taxon>Imparidentia</taxon>
        <taxon>Neoheterodontei</taxon>
        <taxon>Myida</taxon>
        <taxon>Dreissenoidea</taxon>
        <taxon>Dreissenidae</taxon>
        <taxon>Dreissena</taxon>
    </lineage>
</organism>
<gene>
    <name evidence="2" type="ORF">DPMN_138134</name>
</gene>
<dbReference type="SUPFAM" id="SSF50156">
    <property type="entry name" value="PDZ domain-like"/>
    <property type="match status" value="1"/>
</dbReference>
<protein>
    <submittedName>
        <fullName evidence="2">Uncharacterized protein</fullName>
    </submittedName>
</protein>
<feature type="region of interest" description="Disordered" evidence="1">
    <location>
        <begin position="49"/>
        <end position="79"/>
    </location>
</feature>
<name>A0A9D4G6J8_DREPO</name>
<reference evidence="2" key="1">
    <citation type="journal article" date="2019" name="bioRxiv">
        <title>The Genome of the Zebra Mussel, Dreissena polymorpha: A Resource for Invasive Species Research.</title>
        <authorList>
            <person name="McCartney M.A."/>
            <person name="Auch B."/>
            <person name="Kono T."/>
            <person name="Mallez S."/>
            <person name="Zhang Y."/>
            <person name="Obille A."/>
            <person name="Becker A."/>
            <person name="Abrahante J.E."/>
            <person name="Garbe J."/>
            <person name="Badalamenti J.P."/>
            <person name="Herman A."/>
            <person name="Mangelson H."/>
            <person name="Liachko I."/>
            <person name="Sullivan S."/>
            <person name="Sone E.D."/>
            <person name="Koren S."/>
            <person name="Silverstein K.A.T."/>
            <person name="Beckman K.B."/>
            <person name="Gohl D.M."/>
        </authorList>
    </citation>
    <scope>NUCLEOTIDE SEQUENCE</scope>
    <source>
        <strain evidence="2">Duluth1</strain>
        <tissue evidence="2">Whole animal</tissue>
    </source>
</reference>
<reference evidence="2" key="2">
    <citation type="submission" date="2020-11" db="EMBL/GenBank/DDBJ databases">
        <authorList>
            <person name="McCartney M.A."/>
            <person name="Auch B."/>
            <person name="Kono T."/>
            <person name="Mallez S."/>
            <person name="Becker A."/>
            <person name="Gohl D.M."/>
            <person name="Silverstein K.A.T."/>
            <person name="Koren S."/>
            <person name="Bechman K.B."/>
            <person name="Herman A."/>
            <person name="Abrahante J.E."/>
            <person name="Garbe J."/>
        </authorList>
    </citation>
    <scope>NUCLEOTIDE SEQUENCE</scope>
    <source>
        <strain evidence="2">Duluth1</strain>
        <tissue evidence="2">Whole animal</tissue>
    </source>
</reference>
<evidence type="ECO:0000256" key="1">
    <source>
        <dbReference type="SAM" id="MobiDB-lite"/>
    </source>
</evidence>
<dbReference type="AlphaFoldDB" id="A0A9D4G6J8"/>
<comment type="caution">
    <text evidence="2">The sequence shown here is derived from an EMBL/GenBank/DDBJ whole genome shotgun (WGS) entry which is preliminary data.</text>
</comment>
<dbReference type="InterPro" id="IPR036034">
    <property type="entry name" value="PDZ_sf"/>
</dbReference>
<dbReference type="Proteomes" id="UP000828390">
    <property type="component" value="Unassembled WGS sequence"/>
</dbReference>
<proteinExistence type="predicted"/>